<keyword evidence="2" id="KW-1185">Reference proteome</keyword>
<evidence type="ECO:0000313" key="2">
    <source>
        <dbReference type="Proteomes" id="UP000240493"/>
    </source>
</evidence>
<sequence length="205" mass="22781">MRHAGCTCWYCVLQISRPCLSRYSSLDQPGIDSFRLSRQPPPCLSGRSTFFYLPLPRALPPFFPILLPIFPLLHRGGAELLFVPRRPQFASPLEAALLHSKKNSIQPSIRPALPLVLASPHLPSPRVFRQAVSITGQPGWSATNKAWVSSLVLPASPSIHRPPSRLPACVLRVDHRQSALVLDSYAVKKPWQLPVIHSSTYGLFL</sequence>
<organism evidence="1 2">
    <name type="scientific">Trichoderma asperellum (strain ATCC 204424 / CBS 433.97 / NBRC 101777)</name>
    <dbReference type="NCBI Taxonomy" id="1042311"/>
    <lineage>
        <taxon>Eukaryota</taxon>
        <taxon>Fungi</taxon>
        <taxon>Dikarya</taxon>
        <taxon>Ascomycota</taxon>
        <taxon>Pezizomycotina</taxon>
        <taxon>Sordariomycetes</taxon>
        <taxon>Hypocreomycetidae</taxon>
        <taxon>Hypocreales</taxon>
        <taxon>Hypocreaceae</taxon>
        <taxon>Trichoderma</taxon>
    </lineage>
</organism>
<reference evidence="1 2" key="1">
    <citation type="submission" date="2016-07" db="EMBL/GenBank/DDBJ databases">
        <title>Multiple horizontal gene transfer events from other fungi enriched the ability of initially mycotrophic Trichoderma (Ascomycota) to feed on dead plant biomass.</title>
        <authorList>
            <consortium name="DOE Joint Genome Institute"/>
            <person name="Aerts A."/>
            <person name="Atanasova L."/>
            <person name="Chenthamara K."/>
            <person name="Zhang J."/>
            <person name="Grujic M."/>
            <person name="Henrissat B."/>
            <person name="Kuo A."/>
            <person name="Salamov A."/>
            <person name="Lipzen A."/>
            <person name="Labutti K."/>
            <person name="Barry K."/>
            <person name="Miao Y."/>
            <person name="Rahimi M.J."/>
            <person name="Shen Q."/>
            <person name="Grigoriev I.V."/>
            <person name="Kubicek C.P."/>
            <person name="Druzhinina I.S."/>
        </authorList>
    </citation>
    <scope>NUCLEOTIDE SEQUENCE [LARGE SCALE GENOMIC DNA]</scope>
    <source>
        <strain evidence="1 2">CBS 433.97</strain>
    </source>
</reference>
<dbReference type="EMBL" id="KZ679257">
    <property type="protein sequence ID" value="PTB45659.1"/>
    <property type="molecule type" value="Genomic_DNA"/>
</dbReference>
<dbReference type="AlphaFoldDB" id="A0A2T3ZLH9"/>
<evidence type="ECO:0000313" key="1">
    <source>
        <dbReference type="EMBL" id="PTB45659.1"/>
    </source>
</evidence>
<accession>A0A2T3ZLH9</accession>
<gene>
    <name evidence="1" type="ORF">M441DRAFT_322173</name>
</gene>
<protein>
    <submittedName>
        <fullName evidence="1">Uncharacterized protein</fullName>
    </submittedName>
</protein>
<name>A0A2T3ZLH9_TRIA4</name>
<proteinExistence type="predicted"/>
<dbReference type="Proteomes" id="UP000240493">
    <property type="component" value="Unassembled WGS sequence"/>
</dbReference>